<keyword evidence="2" id="KW-0732">Signal</keyword>
<feature type="compositionally biased region" description="Low complexity" evidence="1">
    <location>
        <begin position="54"/>
        <end position="63"/>
    </location>
</feature>
<name>A0A9W6HSU7_9MICO</name>
<dbReference type="AlphaFoldDB" id="A0A9W6HSU7"/>
<comment type="caution">
    <text evidence="4">The sequence shown here is derived from an EMBL/GenBank/DDBJ whole genome shotgun (WGS) entry which is preliminary data.</text>
</comment>
<evidence type="ECO:0000259" key="3">
    <source>
        <dbReference type="Pfam" id="PF03724"/>
    </source>
</evidence>
<proteinExistence type="predicted"/>
<accession>A0A9W6HSU7</accession>
<dbReference type="Gene3D" id="2.40.128.270">
    <property type="match status" value="1"/>
</dbReference>
<dbReference type="PROSITE" id="PS51257">
    <property type="entry name" value="PROKAR_LIPOPROTEIN"/>
    <property type="match status" value="1"/>
</dbReference>
<feature type="chain" id="PRO_5040957224" description="DUF306 domain-containing protein" evidence="2">
    <location>
        <begin position="35"/>
        <end position="147"/>
    </location>
</feature>
<feature type="domain" description="DUF306" evidence="3">
    <location>
        <begin position="63"/>
        <end position="111"/>
    </location>
</feature>
<gene>
    <name evidence="4" type="ORF">GCM10017596_12190</name>
</gene>
<protein>
    <recommendedName>
        <fullName evidence="3">DUF306 domain-containing protein</fullName>
    </recommendedName>
</protein>
<evidence type="ECO:0000313" key="4">
    <source>
        <dbReference type="EMBL" id="GLK01504.1"/>
    </source>
</evidence>
<reference evidence="4" key="2">
    <citation type="submission" date="2023-01" db="EMBL/GenBank/DDBJ databases">
        <authorList>
            <person name="Sun Q."/>
            <person name="Evtushenko L."/>
        </authorList>
    </citation>
    <scope>NUCLEOTIDE SEQUENCE</scope>
    <source>
        <strain evidence="4">VKM Ac-1958</strain>
    </source>
</reference>
<dbReference type="InterPro" id="IPR038670">
    <property type="entry name" value="HslJ-like_sf"/>
</dbReference>
<evidence type="ECO:0000313" key="5">
    <source>
        <dbReference type="Proteomes" id="UP001142325"/>
    </source>
</evidence>
<keyword evidence="5" id="KW-1185">Reference proteome</keyword>
<reference evidence="4" key="1">
    <citation type="journal article" date="2014" name="Int. J. Syst. Evol. Microbiol.">
        <title>Complete genome sequence of Corynebacterium casei LMG S-19264T (=DSM 44701T), isolated from a smear-ripened cheese.</title>
        <authorList>
            <consortium name="US DOE Joint Genome Institute (JGI-PGF)"/>
            <person name="Walter F."/>
            <person name="Albersmeier A."/>
            <person name="Kalinowski J."/>
            <person name="Ruckert C."/>
        </authorList>
    </citation>
    <scope>NUCLEOTIDE SEQUENCE</scope>
    <source>
        <strain evidence="4">VKM Ac-1958</strain>
    </source>
</reference>
<evidence type="ECO:0000256" key="2">
    <source>
        <dbReference type="SAM" id="SignalP"/>
    </source>
</evidence>
<evidence type="ECO:0000256" key="1">
    <source>
        <dbReference type="SAM" id="MobiDB-lite"/>
    </source>
</evidence>
<dbReference type="Proteomes" id="UP001142325">
    <property type="component" value="Unassembled WGS sequence"/>
</dbReference>
<feature type="signal peptide" evidence="2">
    <location>
        <begin position="1"/>
        <end position="34"/>
    </location>
</feature>
<feature type="region of interest" description="Disordered" evidence="1">
    <location>
        <begin position="38"/>
        <end position="65"/>
    </location>
</feature>
<sequence>MTKLQRQAPIMRASTVFATFAAAGVLLLAGCATAAPASPGESSAPPSAAPSPTPTATATWSSAQPGEPTLALYSDGTLGGFDGCNAFGGTYTREGDAIQLELGFGTLKACMGVDTWLRNAGSAEIVDGTLRVYDLEGDPLGILDESK</sequence>
<dbReference type="Pfam" id="PF03724">
    <property type="entry name" value="META"/>
    <property type="match status" value="1"/>
</dbReference>
<organism evidence="4 5">
    <name type="scientific">Microbacterium keratanolyticum</name>
    <dbReference type="NCBI Taxonomy" id="67574"/>
    <lineage>
        <taxon>Bacteria</taxon>
        <taxon>Bacillati</taxon>
        <taxon>Actinomycetota</taxon>
        <taxon>Actinomycetes</taxon>
        <taxon>Micrococcales</taxon>
        <taxon>Microbacteriaceae</taxon>
        <taxon>Microbacterium</taxon>
    </lineage>
</organism>
<dbReference type="InterPro" id="IPR005184">
    <property type="entry name" value="DUF306_Meta_HslJ"/>
</dbReference>
<dbReference type="EMBL" id="BSET01000001">
    <property type="protein sequence ID" value="GLK01504.1"/>
    <property type="molecule type" value="Genomic_DNA"/>
</dbReference>